<proteinExistence type="predicted"/>
<evidence type="ECO:0000313" key="3">
    <source>
        <dbReference type="Proteomes" id="UP001162640"/>
    </source>
</evidence>
<name>A0A9W6ZGX9_9STRA</name>
<feature type="compositionally biased region" description="Basic and acidic residues" evidence="1">
    <location>
        <begin position="1"/>
        <end position="45"/>
    </location>
</feature>
<accession>A0A9W6ZGX9</accession>
<gene>
    <name evidence="2" type="ORF">TL16_g00633</name>
</gene>
<comment type="caution">
    <text evidence="2">The sequence shown here is derived from an EMBL/GenBank/DDBJ whole genome shotgun (WGS) entry which is preliminary data.</text>
</comment>
<feature type="region of interest" description="Disordered" evidence="1">
    <location>
        <begin position="1"/>
        <end position="62"/>
    </location>
</feature>
<reference evidence="3" key="1">
    <citation type="journal article" date="2023" name="Commun. Biol.">
        <title>Genome analysis of Parmales, the sister group of diatoms, reveals the evolutionary specialization of diatoms from phago-mixotrophs to photoautotrophs.</title>
        <authorList>
            <person name="Ban H."/>
            <person name="Sato S."/>
            <person name="Yoshikawa S."/>
            <person name="Yamada K."/>
            <person name="Nakamura Y."/>
            <person name="Ichinomiya M."/>
            <person name="Sato N."/>
            <person name="Blanc-Mathieu R."/>
            <person name="Endo H."/>
            <person name="Kuwata A."/>
            <person name="Ogata H."/>
        </authorList>
    </citation>
    <scope>NUCLEOTIDE SEQUENCE [LARGE SCALE GENOMIC DNA]</scope>
</reference>
<feature type="compositionally biased region" description="Basic and acidic residues" evidence="1">
    <location>
        <begin position="76"/>
        <end position="88"/>
    </location>
</feature>
<evidence type="ECO:0000313" key="2">
    <source>
        <dbReference type="EMBL" id="GMH49855.1"/>
    </source>
</evidence>
<organism evidence="2 3">
    <name type="scientific">Triparma laevis f. inornata</name>
    <dbReference type="NCBI Taxonomy" id="1714386"/>
    <lineage>
        <taxon>Eukaryota</taxon>
        <taxon>Sar</taxon>
        <taxon>Stramenopiles</taxon>
        <taxon>Ochrophyta</taxon>
        <taxon>Bolidophyceae</taxon>
        <taxon>Parmales</taxon>
        <taxon>Triparmaceae</taxon>
        <taxon>Triparma</taxon>
    </lineage>
</organism>
<sequence length="142" mass="16359">MVRSRAESEARLLEKQKQQMERAKAKRADIDAKKEAQVQSDRDLASNKALGNAQEKEKWAKNREKLLKRQETRVAEEKKIREQYESERQQNAMRDLALTKEAQGIKEMRVGDGIVPMMEPSVAKPKRIKPTDLARMANGEVK</sequence>
<feature type="region of interest" description="Disordered" evidence="1">
    <location>
        <begin position="116"/>
        <end position="142"/>
    </location>
</feature>
<feature type="region of interest" description="Disordered" evidence="1">
    <location>
        <begin position="76"/>
        <end position="95"/>
    </location>
</feature>
<dbReference type="EMBL" id="BLQM01000012">
    <property type="protein sequence ID" value="GMH49855.1"/>
    <property type="molecule type" value="Genomic_DNA"/>
</dbReference>
<evidence type="ECO:0000256" key="1">
    <source>
        <dbReference type="SAM" id="MobiDB-lite"/>
    </source>
</evidence>
<protein>
    <submittedName>
        <fullName evidence="2">Uncharacterized protein</fullName>
    </submittedName>
</protein>
<dbReference type="Proteomes" id="UP001162640">
    <property type="component" value="Unassembled WGS sequence"/>
</dbReference>
<dbReference type="AlphaFoldDB" id="A0A9W6ZGX9"/>